<feature type="non-terminal residue" evidence="1">
    <location>
        <position position="1"/>
    </location>
</feature>
<gene>
    <name evidence="1" type="ORF">PENTCL1PPCAC_891</name>
</gene>
<dbReference type="AlphaFoldDB" id="A0AAV5S743"/>
<dbReference type="Proteomes" id="UP001432027">
    <property type="component" value="Unassembled WGS sequence"/>
</dbReference>
<dbReference type="Gene3D" id="2.60.40.3120">
    <property type="match status" value="1"/>
</dbReference>
<name>A0AAV5S743_9BILA</name>
<proteinExistence type="predicted"/>
<accession>A0AAV5S743</accession>
<dbReference type="EMBL" id="BTSX01000001">
    <property type="protein sequence ID" value="GMS78716.1"/>
    <property type="molecule type" value="Genomic_DNA"/>
</dbReference>
<keyword evidence="2" id="KW-1185">Reference proteome</keyword>
<evidence type="ECO:0000313" key="2">
    <source>
        <dbReference type="Proteomes" id="UP001432027"/>
    </source>
</evidence>
<comment type="caution">
    <text evidence="1">The sequence shown here is derived from an EMBL/GenBank/DDBJ whole genome shotgun (WGS) entry which is preliminary data.</text>
</comment>
<reference evidence="1" key="1">
    <citation type="submission" date="2023-10" db="EMBL/GenBank/DDBJ databases">
        <title>Genome assembly of Pristionchus species.</title>
        <authorList>
            <person name="Yoshida K."/>
            <person name="Sommer R.J."/>
        </authorList>
    </citation>
    <scope>NUCLEOTIDE SEQUENCE</scope>
    <source>
        <strain evidence="1">RS0144</strain>
    </source>
</reference>
<evidence type="ECO:0000313" key="1">
    <source>
        <dbReference type="EMBL" id="GMS78716.1"/>
    </source>
</evidence>
<protein>
    <submittedName>
        <fullName evidence="1">Uncharacterized protein</fullName>
    </submittedName>
</protein>
<sequence length="117" mass="13043">SCRLVASKASKKGLEKDKDSFKSRIVYSLDACAEGRDGGAEENGRLENEDKTRLGKMDTRCDHLLIESRFESGNLRAAIQTDKTHYELILLPENQLVTRRGITSSGSILRSQTAKRT</sequence>
<organism evidence="1 2">
    <name type="scientific">Pristionchus entomophagus</name>
    <dbReference type="NCBI Taxonomy" id="358040"/>
    <lineage>
        <taxon>Eukaryota</taxon>
        <taxon>Metazoa</taxon>
        <taxon>Ecdysozoa</taxon>
        <taxon>Nematoda</taxon>
        <taxon>Chromadorea</taxon>
        <taxon>Rhabditida</taxon>
        <taxon>Rhabditina</taxon>
        <taxon>Diplogasteromorpha</taxon>
        <taxon>Diplogasteroidea</taxon>
        <taxon>Neodiplogasteridae</taxon>
        <taxon>Pristionchus</taxon>
    </lineage>
</organism>